<evidence type="ECO:0000313" key="4">
    <source>
        <dbReference type="WBParaSite" id="SBAD_0000314601-mRNA-1"/>
    </source>
</evidence>
<reference evidence="4" key="1">
    <citation type="submission" date="2016-06" db="UniProtKB">
        <authorList>
            <consortium name="WormBaseParasite"/>
        </authorList>
    </citation>
    <scope>IDENTIFICATION</scope>
</reference>
<gene>
    <name evidence="2" type="ORF">SBAD_LOCUS3002</name>
</gene>
<protein>
    <submittedName>
        <fullName evidence="4">Transmembrane protein</fullName>
    </submittedName>
</protein>
<evidence type="ECO:0000313" key="3">
    <source>
        <dbReference type="Proteomes" id="UP000270296"/>
    </source>
</evidence>
<dbReference type="AlphaFoldDB" id="A0A183IHA7"/>
<reference evidence="2 3" key="2">
    <citation type="submission" date="2018-11" db="EMBL/GenBank/DDBJ databases">
        <authorList>
            <consortium name="Pathogen Informatics"/>
        </authorList>
    </citation>
    <scope>NUCLEOTIDE SEQUENCE [LARGE SCALE GENOMIC DNA]</scope>
</reference>
<feature type="compositionally biased region" description="Basic residues" evidence="1">
    <location>
        <begin position="97"/>
        <end position="109"/>
    </location>
</feature>
<evidence type="ECO:0000256" key="1">
    <source>
        <dbReference type="SAM" id="MobiDB-lite"/>
    </source>
</evidence>
<organism evidence="4">
    <name type="scientific">Soboliphyme baturini</name>
    <dbReference type="NCBI Taxonomy" id="241478"/>
    <lineage>
        <taxon>Eukaryota</taxon>
        <taxon>Metazoa</taxon>
        <taxon>Ecdysozoa</taxon>
        <taxon>Nematoda</taxon>
        <taxon>Enoplea</taxon>
        <taxon>Dorylaimia</taxon>
        <taxon>Dioctophymatida</taxon>
        <taxon>Dioctophymatoidea</taxon>
        <taxon>Soboliphymatidae</taxon>
        <taxon>Soboliphyme</taxon>
    </lineage>
</organism>
<feature type="region of interest" description="Disordered" evidence="1">
    <location>
        <begin position="94"/>
        <end position="124"/>
    </location>
</feature>
<dbReference type="EMBL" id="UZAM01007519">
    <property type="protein sequence ID" value="VDO99669.1"/>
    <property type="molecule type" value="Genomic_DNA"/>
</dbReference>
<evidence type="ECO:0000313" key="2">
    <source>
        <dbReference type="EMBL" id="VDO99669.1"/>
    </source>
</evidence>
<dbReference type="Proteomes" id="UP000270296">
    <property type="component" value="Unassembled WGS sequence"/>
</dbReference>
<proteinExistence type="predicted"/>
<accession>A0A183IHA7</accession>
<keyword evidence="3" id="KW-1185">Reference proteome</keyword>
<sequence length="258" mass="29674">MLSDRGQNMRIERPFSSKHCWYAFKAYHQSINGRLQTEVLAEGLVAVAYLTDVTSSTTARQQSSRTSGYVRRFHMHAFVWRSLNLRRCALSPESRGVRGRRRRRRRKHQFNLDQDTDDNCDGDDQDDDDRLLLAPLRRRPTPRRATTTAAVAVAIRLVAPCPPQLPHFWKVRRLEMLSFVVSLFIAKLVTDDVAMAPSVSNVNEPLEFHFSKLSDACLDSSLSSSVSELFVARFQGFVFSVTFMWSTEECLFEILHSW</sequence>
<name>A0A183IHA7_9BILA</name>
<dbReference type="WBParaSite" id="SBAD_0000314601-mRNA-1">
    <property type="protein sequence ID" value="SBAD_0000314601-mRNA-1"/>
    <property type="gene ID" value="SBAD_0000314601"/>
</dbReference>
<feature type="compositionally biased region" description="Acidic residues" evidence="1">
    <location>
        <begin position="114"/>
        <end position="124"/>
    </location>
</feature>